<dbReference type="GO" id="GO:0005886">
    <property type="term" value="C:plasma membrane"/>
    <property type="evidence" value="ECO:0007669"/>
    <property type="project" value="UniProtKB-SubCell"/>
</dbReference>
<feature type="transmembrane region" description="Helical" evidence="8">
    <location>
        <begin position="603"/>
        <end position="621"/>
    </location>
</feature>
<dbReference type="PANTHER" id="PTHR30472:SF37">
    <property type="entry name" value="FE(3+) DICITRATE TRANSPORT SYSTEM PERMEASE PROTEIN FECD-RELATED"/>
    <property type="match status" value="1"/>
</dbReference>
<feature type="transmembrane region" description="Helical" evidence="8">
    <location>
        <begin position="117"/>
        <end position="138"/>
    </location>
</feature>
<dbReference type="Gene3D" id="1.10.3470.10">
    <property type="entry name" value="ABC transporter involved in vitamin B12 uptake, BtuC"/>
    <property type="match status" value="2"/>
</dbReference>
<reference evidence="9 10" key="2">
    <citation type="submission" date="2020-02" db="EMBL/GenBank/DDBJ databases">
        <title>The new genus of Enterobacteriales.</title>
        <authorList>
            <person name="Kim I.S."/>
        </authorList>
    </citation>
    <scope>NUCLEOTIDE SEQUENCE [LARGE SCALE GENOMIC DNA]</scope>
    <source>
        <strain evidence="9 10">SAP-6</strain>
    </source>
</reference>
<feature type="transmembrane region" description="Helical" evidence="8">
    <location>
        <begin position="190"/>
        <end position="210"/>
    </location>
</feature>
<comment type="similarity">
    <text evidence="2">Belongs to the binding-protein-dependent transport system permease family. FecCD subfamily.</text>
</comment>
<protein>
    <submittedName>
        <fullName evidence="9">Fe(3+)-hydroxamate ABC transporter permease FhuB</fullName>
    </submittedName>
</protein>
<evidence type="ECO:0000256" key="5">
    <source>
        <dbReference type="ARBA" id="ARBA00022692"/>
    </source>
</evidence>
<dbReference type="EMBL" id="WUBS01000016">
    <property type="protein sequence ID" value="NDL65118.1"/>
    <property type="molecule type" value="Genomic_DNA"/>
</dbReference>
<name>A0A845SR69_9GAMM</name>
<dbReference type="Proteomes" id="UP000461443">
    <property type="component" value="Unassembled WGS sequence"/>
</dbReference>
<dbReference type="GO" id="GO:0033214">
    <property type="term" value="P:siderophore-iron import into cell"/>
    <property type="evidence" value="ECO:0007669"/>
    <property type="project" value="TreeGrafter"/>
</dbReference>
<dbReference type="CDD" id="cd06550">
    <property type="entry name" value="TM_ABC_iron-siderophores_like"/>
    <property type="match status" value="2"/>
</dbReference>
<feature type="transmembrane region" description="Helical" evidence="8">
    <location>
        <begin position="58"/>
        <end position="79"/>
    </location>
</feature>
<reference evidence="9 10" key="1">
    <citation type="submission" date="2019-12" db="EMBL/GenBank/DDBJ databases">
        <authorList>
            <person name="Lee S.D."/>
        </authorList>
    </citation>
    <scope>NUCLEOTIDE SEQUENCE [LARGE SCALE GENOMIC DNA]</scope>
    <source>
        <strain evidence="9 10">SAP-6</strain>
    </source>
</reference>
<evidence type="ECO:0000313" key="9">
    <source>
        <dbReference type="EMBL" id="NDL65118.1"/>
    </source>
</evidence>
<comment type="subcellular location">
    <subcellularLocation>
        <location evidence="1">Cell membrane</location>
        <topology evidence="1">Multi-pass membrane protein</topology>
    </subcellularLocation>
</comment>
<feature type="transmembrane region" description="Helical" evidence="8">
    <location>
        <begin position="565"/>
        <end position="591"/>
    </location>
</feature>
<dbReference type="InterPro" id="IPR000522">
    <property type="entry name" value="ABC_transptr_permease_BtuC"/>
</dbReference>
<keyword evidence="6 8" id="KW-1133">Transmembrane helix</keyword>
<dbReference type="PANTHER" id="PTHR30472">
    <property type="entry name" value="FERRIC ENTEROBACTIN TRANSPORT SYSTEM PERMEASE PROTEIN"/>
    <property type="match status" value="1"/>
</dbReference>
<evidence type="ECO:0000256" key="4">
    <source>
        <dbReference type="ARBA" id="ARBA00022475"/>
    </source>
</evidence>
<dbReference type="NCBIfam" id="NF007868">
    <property type="entry name" value="PRK10577.1-5"/>
    <property type="match status" value="1"/>
</dbReference>
<keyword evidence="5 8" id="KW-0812">Transmembrane</keyword>
<dbReference type="RefSeq" id="WP_162367831.1">
    <property type="nucleotide sequence ID" value="NZ_WUBS01000016.1"/>
</dbReference>
<evidence type="ECO:0000256" key="8">
    <source>
        <dbReference type="SAM" id="Phobius"/>
    </source>
</evidence>
<evidence type="ECO:0000256" key="3">
    <source>
        <dbReference type="ARBA" id="ARBA00022448"/>
    </source>
</evidence>
<evidence type="ECO:0000256" key="2">
    <source>
        <dbReference type="ARBA" id="ARBA00007935"/>
    </source>
</evidence>
<feature type="transmembrane region" description="Helical" evidence="8">
    <location>
        <begin position="145"/>
        <end position="170"/>
    </location>
</feature>
<feature type="transmembrane region" description="Helical" evidence="8">
    <location>
        <begin position="420"/>
        <end position="438"/>
    </location>
</feature>
<feature type="transmembrane region" description="Helical" evidence="8">
    <location>
        <begin position="306"/>
        <end position="324"/>
    </location>
</feature>
<feature type="transmembrane region" description="Helical" evidence="8">
    <location>
        <begin position="91"/>
        <end position="111"/>
    </location>
</feature>
<dbReference type="InterPro" id="IPR037294">
    <property type="entry name" value="ABC_BtuC-like"/>
</dbReference>
<dbReference type="GO" id="GO:0022857">
    <property type="term" value="F:transmembrane transporter activity"/>
    <property type="evidence" value="ECO:0007669"/>
    <property type="project" value="InterPro"/>
</dbReference>
<keyword evidence="4" id="KW-1003">Cell membrane</keyword>
<accession>A0A845SR69</accession>
<keyword evidence="10" id="KW-1185">Reference proteome</keyword>
<gene>
    <name evidence="9" type="primary">fhuB</name>
    <name evidence="9" type="ORF">GRH90_20520</name>
</gene>
<feature type="transmembrane region" description="Helical" evidence="8">
    <location>
        <begin position="476"/>
        <end position="496"/>
    </location>
</feature>
<feature type="transmembrane region" description="Helical" evidence="8">
    <location>
        <begin position="351"/>
        <end position="370"/>
    </location>
</feature>
<dbReference type="SUPFAM" id="SSF81345">
    <property type="entry name" value="ABC transporter involved in vitamin B12 uptake, BtuC"/>
    <property type="match status" value="2"/>
</dbReference>
<evidence type="ECO:0000256" key="1">
    <source>
        <dbReference type="ARBA" id="ARBA00004651"/>
    </source>
</evidence>
<evidence type="ECO:0000256" key="6">
    <source>
        <dbReference type="ARBA" id="ARBA00022989"/>
    </source>
</evidence>
<feature type="transmembrane region" description="Helical" evidence="8">
    <location>
        <begin position="627"/>
        <end position="652"/>
    </location>
</feature>
<dbReference type="NCBIfam" id="NF007866">
    <property type="entry name" value="PRK10577.1-2"/>
    <property type="match status" value="1"/>
</dbReference>
<proteinExistence type="inferred from homology"/>
<dbReference type="AlphaFoldDB" id="A0A845SR69"/>
<feature type="transmembrane region" description="Helical" evidence="8">
    <location>
        <begin position="248"/>
        <end position="266"/>
    </location>
</feature>
<comment type="caution">
    <text evidence="9">The sequence shown here is derived from an EMBL/GenBank/DDBJ whole genome shotgun (WGS) entry which is preliminary data.</text>
</comment>
<feature type="transmembrane region" description="Helical" evidence="8">
    <location>
        <begin position="222"/>
        <end position="242"/>
    </location>
</feature>
<keyword evidence="7 8" id="KW-0472">Membrane</keyword>
<dbReference type="Pfam" id="PF01032">
    <property type="entry name" value="FecCD"/>
    <property type="match status" value="2"/>
</dbReference>
<feature type="transmembrane region" description="Helical" evidence="8">
    <location>
        <begin position="278"/>
        <end position="300"/>
    </location>
</feature>
<feature type="transmembrane region" description="Helical" evidence="8">
    <location>
        <begin position="390"/>
        <end position="408"/>
    </location>
</feature>
<sequence>MSKRISPLSAGLVLLLALAGLALMVLNLTHQLPTGLWWRAAGHPDTGSIDQMLFHYSLLPRTALSLLVGAGLGLVGVVFQQILRNPLAEPTTLGVSAGAQLGLTVATLWALPGGEATRQLATIIGALAVGGLVFGVSWGRRLSPVTLILAGLVLGLYCGAAKSLLALLNYERLQTIYLWSSGMLNQQDWGMVQFLLPRLAIGLLLILLMLRPLMLMGLDDGVARNLGLGLGAARVGGLGVAIVLSAFLVNAAGIIGFIGLFAPLLARVLGARRLLPRLGLSCLLGALLLLLSDQLMILLARLWREIPTGAATALIGAPLLLWLLPKLRDTRVSATDYAQTLRPERRLTPSGVLAGLALLALVAVVALTLGRDSHGWYWSAQEMWRWRWPRVLAAGAAGAMLAAAGTLIQKMTGNPMASPEVLGISSGAAFGVVLLLLLAPDDAFAWLLPAGSLGAALTLLLIMLLAQRGGFSSGRLLLVGIALSTLFTTLLTLLLVSGDPRMSSVLTWLSGSTYKVSGAQALRTAAIAVILLATTPLLRRWLALLPLGGATARAAGVALKPARMAILLLAAGLIATATLNVGPLSFVGLMAPHMARLTGFRRPLPQMLAACLLGGALMMLADWCGRFIIFPYQIPAGLLATFFGAPYFIYLLRRQAG</sequence>
<evidence type="ECO:0000313" key="10">
    <source>
        <dbReference type="Proteomes" id="UP000461443"/>
    </source>
</evidence>
<evidence type="ECO:0000256" key="7">
    <source>
        <dbReference type="ARBA" id="ARBA00023136"/>
    </source>
</evidence>
<keyword evidence="3" id="KW-0813">Transport</keyword>
<organism evidence="9 10">
    <name type="scientific">Acerihabitans arboris</name>
    <dbReference type="NCBI Taxonomy" id="2691583"/>
    <lineage>
        <taxon>Bacteria</taxon>
        <taxon>Pseudomonadati</taxon>
        <taxon>Pseudomonadota</taxon>
        <taxon>Gammaproteobacteria</taxon>
        <taxon>Enterobacterales</taxon>
        <taxon>Pectobacteriaceae</taxon>
        <taxon>Acerihabitans</taxon>
    </lineage>
</organism>
<feature type="transmembrane region" description="Helical" evidence="8">
    <location>
        <begin position="444"/>
        <end position="464"/>
    </location>
</feature>